<dbReference type="RefSeq" id="WP_307428791.1">
    <property type="nucleotide sequence ID" value="NZ_JAUSVK010000001.1"/>
</dbReference>
<keyword evidence="7" id="KW-1185">Reference proteome</keyword>
<dbReference type="PANTHER" id="PTHR42988:SF2">
    <property type="entry name" value="CYCLIC NUCLEOTIDE PHOSPHODIESTERASE CBUA0032-RELATED"/>
    <property type="match status" value="1"/>
</dbReference>
<organism evidence="6 7">
    <name type="scientific">Labrys monachus</name>
    <dbReference type="NCBI Taxonomy" id="217067"/>
    <lineage>
        <taxon>Bacteria</taxon>
        <taxon>Pseudomonadati</taxon>
        <taxon>Pseudomonadota</taxon>
        <taxon>Alphaproteobacteria</taxon>
        <taxon>Hyphomicrobiales</taxon>
        <taxon>Xanthobacteraceae</taxon>
        <taxon>Labrys</taxon>
    </lineage>
</organism>
<dbReference type="Pfam" id="PF00149">
    <property type="entry name" value="Metallophos"/>
    <property type="match status" value="1"/>
</dbReference>
<proteinExistence type="inferred from homology"/>
<comment type="caution">
    <text evidence="6">The sequence shown here is derived from an EMBL/GenBank/DDBJ whole genome shotgun (WGS) entry which is preliminary data.</text>
</comment>
<keyword evidence="2" id="KW-0378">Hydrolase</keyword>
<dbReference type="CDD" id="cd07402">
    <property type="entry name" value="MPP_GpdQ"/>
    <property type="match status" value="1"/>
</dbReference>
<dbReference type="Gene3D" id="3.60.21.10">
    <property type="match status" value="1"/>
</dbReference>
<gene>
    <name evidence="6" type="ORF">J3R73_003235</name>
</gene>
<dbReference type="InterPro" id="IPR026575">
    <property type="entry name" value="GpdQ/CpdA-like"/>
</dbReference>
<dbReference type="InterPro" id="IPR029052">
    <property type="entry name" value="Metallo-depent_PP-like"/>
</dbReference>
<evidence type="ECO:0000256" key="4">
    <source>
        <dbReference type="ARBA" id="ARBA00025742"/>
    </source>
</evidence>
<evidence type="ECO:0000256" key="1">
    <source>
        <dbReference type="ARBA" id="ARBA00022723"/>
    </source>
</evidence>
<comment type="similarity">
    <text evidence="4">Belongs to the cyclic nucleotide phosphodiesterase class-III family.</text>
</comment>
<evidence type="ECO:0000313" key="6">
    <source>
        <dbReference type="EMBL" id="MDQ0393443.1"/>
    </source>
</evidence>
<accession>A0ABU0FFR5</accession>
<name>A0ABU0FFR5_9HYPH</name>
<reference evidence="6 7" key="1">
    <citation type="submission" date="2023-07" db="EMBL/GenBank/DDBJ databases">
        <title>Genomic Encyclopedia of Type Strains, Phase IV (KMG-IV): sequencing the most valuable type-strain genomes for metagenomic binning, comparative biology and taxonomic classification.</title>
        <authorList>
            <person name="Goeker M."/>
        </authorList>
    </citation>
    <scope>NUCLEOTIDE SEQUENCE [LARGE SCALE GENOMIC DNA]</scope>
    <source>
        <strain evidence="6 7">DSM 5896</strain>
    </source>
</reference>
<protein>
    <submittedName>
        <fullName evidence="6">3',5'-cyclic AMP phosphodiesterase CpdA</fullName>
    </submittedName>
</protein>
<dbReference type="InterPro" id="IPR004843">
    <property type="entry name" value="Calcineurin-like_PHP"/>
</dbReference>
<dbReference type="Proteomes" id="UP001237448">
    <property type="component" value="Unassembled WGS sequence"/>
</dbReference>
<dbReference type="EMBL" id="JAUSVK010000001">
    <property type="protein sequence ID" value="MDQ0393443.1"/>
    <property type="molecule type" value="Genomic_DNA"/>
</dbReference>
<feature type="domain" description="Calcineurin-like phosphoesterase" evidence="5">
    <location>
        <begin position="1"/>
        <end position="195"/>
    </location>
</feature>
<evidence type="ECO:0000259" key="5">
    <source>
        <dbReference type="Pfam" id="PF00149"/>
    </source>
</evidence>
<dbReference type="SUPFAM" id="SSF56300">
    <property type="entry name" value="Metallo-dependent phosphatases"/>
    <property type="match status" value="1"/>
</dbReference>
<keyword evidence="3" id="KW-0408">Iron</keyword>
<sequence>MKIIHLSDIHMCPPGQHVVGFDPAARLAAVVDTVNAEHADADLCVVSGDLTDAGDEPSYRRLKPIIETISVPVHLMLGNHDRRGAFLSVFPEVPTDGHGFVQSTVEIGDFRVILLDTLDEARPSDGYLCEMRLSWLERELAKDPSAKTIVFLHHPPFSLGVEYFDAMLLRNGAEFEHLLDRHRTVVHVAFGHVHFPAFGLAATRSFSASRGTCHPIRTTLAGMTATYIDRPPGYDILLADRGRVIVHPMQTATPSEIVAKEDADGNGGAGSIEVFRQVMSEETKHAI</sequence>
<dbReference type="InterPro" id="IPR050884">
    <property type="entry name" value="CNP_phosphodiesterase-III"/>
</dbReference>
<evidence type="ECO:0000256" key="2">
    <source>
        <dbReference type="ARBA" id="ARBA00022801"/>
    </source>
</evidence>
<evidence type="ECO:0000256" key="3">
    <source>
        <dbReference type="ARBA" id="ARBA00023004"/>
    </source>
</evidence>
<dbReference type="PANTHER" id="PTHR42988">
    <property type="entry name" value="PHOSPHOHYDROLASE"/>
    <property type="match status" value="1"/>
</dbReference>
<keyword evidence="1" id="KW-0479">Metal-binding</keyword>
<evidence type="ECO:0000313" key="7">
    <source>
        <dbReference type="Proteomes" id="UP001237448"/>
    </source>
</evidence>